<dbReference type="AlphaFoldDB" id="A0A3G8LIP4"/>
<dbReference type="PANTHER" id="PTHR43776">
    <property type="entry name" value="TRANSPORT ATP-BINDING PROTEIN"/>
    <property type="match status" value="1"/>
</dbReference>
<dbReference type="Pfam" id="PF00005">
    <property type="entry name" value="ABC_tran"/>
    <property type="match status" value="2"/>
</dbReference>
<reference evidence="7 8" key="1">
    <citation type="submission" date="2018-11" db="EMBL/GenBank/DDBJ databases">
        <title>Genome sequence of Mycoplasma struthionis sp. nov.</title>
        <authorList>
            <person name="Spergser J."/>
        </authorList>
    </citation>
    <scope>NUCLEOTIDE SEQUENCE [LARGE SCALE GENOMIC DNA]</scope>
    <source>
        <strain evidence="7 8">237IA</strain>
    </source>
</reference>
<evidence type="ECO:0000256" key="5">
    <source>
        <dbReference type="SAM" id="Coils"/>
    </source>
</evidence>
<dbReference type="SMART" id="SM00382">
    <property type="entry name" value="AAA"/>
    <property type="match status" value="1"/>
</dbReference>
<dbReference type="EMBL" id="CP034044">
    <property type="protein sequence ID" value="AZG68762.1"/>
    <property type="molecule type" value="Genomic_DNA"/>
</dbReference>
<protein>
    <submittedName>
        <fullName evidence="7">ATP-binding cassette domain-containing protein</fullName>
    </submittedName>
</protein>
<dbReference type="GO" id="GO:0015833">
    <property type="term" value="P:peptide transport"/>
    <property type="evidence" value="ECO:0007669"/>
    <property type="project" value="InterPro"/>
</dbReference>
<sequence length="835" mass="97849">MNKNNRKEQLKNQKVILSIDNLKKYFVNQGEINKAVDGVSFDVHEGEIVGLIGESGSGKTTVGKTILRLFDDYNGFIRLEDKIISGKKISSSLNRFLRKNVQMIFQDPHASLNSQQNIYSILKEPLIVNGIMKSKLKDLFKDWQEVKKVFKYTFQYKALELELDNYNVINSLADNLFHTWNKKFADLEFEKGLNNVDNFAKFYSYLEEKQHIETLIINNMYANTEKLINFYYEYQQKYRRDELEKPQLDYREAKEKYEYQVALTKQSKIAYETKKELAIQKQNLENVKKELHHLKSETLNTFNNYIIESKNERSLINIARLTSTDLDLYVYYFKNIMLFTKRAQVLSEVKKQAKYLGFSSIKDLITRLDEYIKQFFEKNLYKIKFTSGLKKQIESILSNEFKFNFDEYVELSNKNLESYNKKISDINDVIASLNKIISENSTPEYSDKTKLEDEKELLAKSKETYEKEKNDFLTGYRKQIVDLYHQVQEAKKVYNSLVALQTNCNLKYEEYKNKFWEFLTNNANERLLVQEQLLAELKVKEQTKEVKEEIEDVKRKIKLIKNELQGSIKIFKSDTSLKEETLKSFDIEKKYLLKDIANIYILLGVNHKWVIQNLQLSEADQNATWTNRFSIYDNIVGQQIAKFKIGELLSKIIIYKALEDVGLLKQFAYRYPHEFSGGQLQRIVIARALITEPKIIVADEPIASLDISIQAQVVNLLKELCLNKKIGLIFIAHDLSMIEYVADKVEIMHLGKIVESGDTTAIYKKPVHPYTINLFKAIPKISNANEKFQSVSFVSDYLLDQQFPNVPETHKVQEDHYVYGTDKQVEKWISEAKEQ</sequence>
<accession>A0A3G8LIP4</accession>
<dbReference type="OrthoDB" id="400883at2"/>
<dbReference type="Pfam" id="PF08352">
    <property type="entry name" value="oligo_HPY"/>
    <property type="match status" value="1"/>
</dbReference>
<name>A0A3G8LIP4_9MOLU</name>
<dbReference type="InterPro" id="IPR003439">
    <property type="entry name" value="ABC_transporter-like_ATP-bd"/>
</dbReference>
<dbReference type="RefSeq" id="WP_124724455.1">
    <property type="nucleotide sequence ID" value="NZ_CP034044.1"/>
</dbReference>
<dbReference type="GO" id="GO:0016887">
    <property type="term" value="F:ATP hydrolysis activity"/>
    <property type="evidence" value="ECO:0007669"/>
    <property type="project" value="InterPro"/>
</dbReference>
<evidence type="ECO:0000256" key="3">
    <source>
        <dbReference type="ARBA" id="ARBA00022741"/>
    </source>
</evidence>
<dbReference type="KEGG" id="mstr:EGN60_02195"/>
<evidence type="ECO:0000256" key="1">
    <source>
        <dbReference type="ARBA" id="ARBA00005417"/>
    </source>
</evidence>
<dbReference type="Gene3D" id="3.40.50.300">
    <property type="entry name" value="P-loop containing nucleotide triphosphate hydrolases"/>
    <property type="match status" value="2"/>
</dbReference>
<dbReference type="GO" id="GO:0055085">
    <property type="term" value="P:transmembrane transport"/>
    <property type="evidence" value="ECO:0007669"/>
    <property type="project" value="UniProtKB-ARBA"/>
</dbReference>
<keyword evidence="8" id="KW-1185">Reference proteome</keyword>
<dbReference type="InterPro" id="IPR050319">
    <property type="entry name" value="ABC_transp_ATP-bind"/>
</dbReference>
<keyword evidence="2" id="KW-0813">Transport</keyword>
<dbReference type="GO" id="GO:0005524">
    <property type="term" value="F:ATP binding"/>
    <property type="evidence" value="ECO:0007669"/>
    <property type="project" value="UniProtKB-KW"/>
</dbReference>
<keyword evidence="4 7" id="KW-0067">ATP-binding</keyword>
<dbReference type="InterPro" id="IPR003593">
    <property type="entry name" value="AAA+_ATPase"/>
</dbReference>
<dbReference type="InterPro" id="IPR027417">
    <property type="entry name" value="P-loop_NTPase"/>
</dbReference>
<gene>
    <name evidence="7" type="ORF">EGN60_02195</name>
</gene>
<keyword evidence="5" id="KW-0175">Coiled coil</keyword>
<dbReference type="PROSITE" id="PS50893">
    <property type="entry name" value="ABC_TRANSPORTER_2"/>
    <property type="match status" value="1"/>
</dbReference>
<dbReference type="InterPro" id="IPR013563">
    <property type="entry name" value="Oligopep_ABC_C"/>
</dbReference>
<evidence type="ECO:0000259" key="6">
    <source>
        <dbReference type="PROSITE" id="PS50893"/>
    </source>
</evidence>
<feature type="domain" description="ABC transporter" evidence="6">
    <location>
        <begin position="17"/>
        <end position="775"/>
    </location>
</feature>
<evidence type="ECO:0000313" key="8">
    <source>
        <dbReference type="Proteomes" id="UP000275883"/>
    </source>
</evidence>
<dbReference type="InterPro" id="IPR017871">
    <property type="entry name" value="ABC_transporter-like_CS"/>
</dbReference>
<dbReference type="PANTHER" id="PTHR43776:SF7">
    <property type="entry name" value="D,D-DIPEPTIDE TRANSPORT ATP-BINDING PROTEIN DDPF-RELATED"/>
    <property type="match status" value="1"/>
</dbReference>
<evidence type="ECO:0000256" key="2">
    <source>
        <dbReference type="ARBA" id="ARBA00022448"/>
    </source>
</evidence>
<organism evidence="7 8">
    <name type="scientific">Mycoplasma struthionis</name>
    <dbReference type="NCBI Taxonomy" id="538220"/>
    <lineage>
        <taxon>Bacteria</taxon>
        <taxon>Bacillati</taxon>
        <taxon>Mycoplasmatota</taxon>
        <taxon>Mollicutes</taxon>
        <taxon>Mycoplasmataceae</taxon>
        <taxon>Mycoplasma</taxon>
    </lineage>
</organism>
<evidence type="ECO:0000256" key="4">
    <source>
        <dbReference type="ARBA" id="ARBA00022840"/>
    </source>
</evidence>
<feature type="coiled-coil region" evidence="5">
    <location>
        <begin position="270"/>
        <end position="297"/>
    </location>
</feature>
<evidence type="ECO:0000313" key="7">
    <source>
        <dbReference type="EMBL" id="AZG68762.1"/>
    </source>
</evidence>
<feature type="coiled-coil region" evidence="5">
    <location>
        <begin position="536"/>
        <end position="563"/>
    </location>
</feature>
<comment type="similarity">
    <text evidence="1">Belongs to the ABC transporter superfamily.</text>
</comment>
<dbReference type="Proteomes" id="UP000275883">
    <property type="component" value="Chromosome"/>
</dbReference>
<keyword evidence="3" id="KW-0547">Nucleotide-binding</keyword>
<dbReference type="SUPFAM" id="SSF52540">
    <property type="entry name" value="P-loop containing nucleoside triphosphate hydrolases"/>
    <property type="match status" value="1"/>
</dbReference>
<proteinExistence type="inferred from homology"/>
<dbReference type="PROSITE" id="PS00211">
    <property type="entry name" value="ABC_TRANSPORTER_1"/>
    <property type="match status" value="1"/>
</dbReference>